<gene>
    <name evidence="4" type="ORF">FN846DRAFT_780900</name>
    <name evidence="3" type="ORF">FN846DRAFT_780913</name>
</gene>
<evidence type="ECO:0000259" key="2">
    <source>
        <dbReference type="Pfam" id="PF18126"/>
    </source>
</evidence>
<dbReference type="FunCoup" id="A0A5J5ESP4">
    <property type="interactions" value="96"/>
</dbReference>
<feature type="compositionally biased region" description="Basic and acidic residues" evidence="1">
    <location>
        <begin position="90"/>
        <end position="107"/>
    </location>
</feature>
<reference evidence="4 5" key="1">
    <citation type="submission" date="2019-09" db="EMBL/GenBank/DDBJ databases">
        <title>Draft genome of the ectomycorrhizal ascomycete Sphaerosporella brunnea.</title>
        <authorList>
            <consortium name="DOE Joint Genome Institute"/>
            <person name="Benucci G.M."/>
            <person name="Marozzi G."/>
            <person name="Antonielli L."/>
            <person name="Sanchez S."/>
            <person name="Marco P."/>
            <person name="Wang X."/>
            <person name="Falini L.B."/>
            <person name="Barry K."/>
            <person name="Haridas S."/>
            <person name="Lipzen A."/>
            <person name="Labutti K."/>
            <person name="Grigoriev I.V."/>
            <person name="Murat C."/>
            <person name="Martin F."/>
            <person name="Albertini E."/>
            <person name="Donnini D."/>
            <person name="Bonito G."/>
        </authorList>
    </citation>
    <scope>NUCLEOTIDE SEQUENCE [LARGE SCALE GENOMIC DNA]</scope>
    <source>
        <strain evidence="4 5">Sb_GMNB300</strain>
    </source>
</reference>
<protein>
    <recommendedName>
        <fullName evidence="2">Large ribosomal subunit protein mL59 domain-containing protein</fullName>
    </recommendedName>
</protein>
<keyword evidence="5" id="KW-1185">Reference proteome</keyword>
<dbReference type="OrthoDB" id="18529at2759"/>
<dbReference type="Proteomes" id="UP000326924">
    <property type="component" value="Unassembled WGS sequence"/>
</dbReference>
<feature type="region of interest" description="Disordered" evidence="1">
    <location>
        <begin position="85"/>
        <end position="107"/>
    </location>
</feature>
<evidence type="ECO:0000256" key="1">
    <source>
        <dbReference type="SAM" id="MobiDB-lite"/>
    </source>
</evidence>
<dbReference type="Pfam" id="PF18126">
    <property type="entry name" value="Mitoc_mL59"/>
    <property type="match status" value="1"/>
</dbReference>
<dbReference type="EMBL" id="VXIS01000140">
    <property type="protein sequence ID" value="KAA8901851.1"/>
    <property type="molecule type" value="Genomic_DNA"/>
</dbReference>
<sequence>MSAAAAAAAASSSSSFVSVCKLLPARLTRFFARYPPGSSNDVRRNPFKPTVHPATGKWHNPVYSLRRQAELFKLARKYGVEELLPPSKKSSAEREAARARREARGLRVRGHKEERTLKARIEVRRAAMERMPKLIEEWKRRGHGRGWKEWPSGKAQF</sequence>
<evidence type="ECO:0000313" key="3">
    <source>
        <dbReference type="EMBL" id="KAA8901851.1"/>
    </source>
</evidence>
<comment type="caution">
    <text evidence="4">The sequence shown here is derived from an EMBL/GenBank/DDBJ whole genome shotgun (WGS) entry which is preliminary data.</text>
</comment>
<dbReference type="PANTHER" id="PTHR28041">
    <property type="entry name" value="54S RIBOSOMAL PROTEIN L25, MITOCHONDRIAL"/>
    <property type="match status" value="1"/>
</dbReference>
<dbReference type="GO" id="GO:0005762">
    <property type="term" value="C:mitochondrial large ribosomal subunit"/>
    <property type="evidence" value="ECO:0007669"/>
    <property type="project" value="InterPro"/>
</dbReference>
<dbReference type="EMBL" id="VXIS01000140">
    <property type="protein sequence ID" value="KAA8901856.1"/>
    <property type="molecule type" value="Genomic_DNA"/>
</dbReference>
<organism evidence="4 5">
    <name type="scientific">Sphaerosporella brunnea</name>
    <dbReference type="NCBI Taxonomy" id="1250544"/>
    <lineage>
        <taxon>Eukaryota</taxon>
        <taxon>Fungi</taxon>
        <taxon>Dikarya</taxon>
        <taxon>Ascomycota</taxon>
        <taxon>Pezizomycotina</taxon>
        <taxon>Pezizomycetes</taxon>
        <taxon>Pezizales</taxon>
        <taxon>Pyronemataceae</taxon>
        <taxon>Sphaerosporella</taxon>
    </lineage>
</organism>
<evidence type="ECO:0000313" key="4">
    <source>
        <dbReference type="EMBL" id="KAA8901856.1"/>
    </source>
</evidence>
<dbReference type="InParanoid" id="A0A5J5ESP4"/>
<dbReference type="InterPro" id="IPR037507">
    <property type="entry name" value="Ribosomal_mL59"/>
</dbReference>
<dbReference type="AlphaFoldDB" id="A0A5J5ESP4"/>
<proteinExistence type="predicted"/>
<dbReference type="PANTHER" id="PTHR28041:SF1">
    <property type="entry name" value="LARGE RIBOSOMAL SUBUNIT PROTEIN ML59"/>
    <property type="match status" value="1"/>
</dbReference>
<accession>A0A5J5ESP4</accession>
<dbReference type="GO" id="GO:0003735">
    <property type="term" value="F:structural constituent of ribosome"/>
    <property type="evidence" value="ECO:0007669"/>
    <property type="project" value="InterPro"/>
</dbReference>
<name>A0A5J5ESP4_9PEZI</name>
<feature type="domain" description="Large ribosomal subunit protein mL59" evidence="2">
    <location>
        <begin position="26"/>
        <end position="139"/>
    </location>
</feature>
<dbReference type="InterPro" id="IPR040922">
    <property type="entry name" value="Ribosomal_mL59_dom"/>
</dbReference>
<evidence type="ECO:0000313" key="5">
    <source>
        <dbReference type="Proteomes" id="UP000326924"/>
    </source>
</evidence>